<name>A0A8S5L9Y9_9CAUD</name>
<evidence type="ECO:0000313" key="1">
    <source>
        <dbReference type="EMBL" id="DAD66725.1"/>
    </source>
</evidence>
<sequence length="171" mass="20474">MSSLNIKFKKTAEMLEDCRNFARFVQTTVQPHFHNADFILHVNHFNLANKKERKEMIRRNEKKIKTLKMRLKHYSYLMEIKNNPDNVKLFEPYYFGVESVQGKIKYLISLAKKNYGYRNVFKDFDNRYLILVKQEIDGFPVEITPFSILEDVLNQYNLYKQYHGSNSSQTT</sequence>
<proteinExistence type="predicted"/>
<organism evidence="1">
    <name type="scientific">Myoviridae sp. ctPuP5</name>
    <dbReference type="NCBI Taxonomy" id="2823543"/>
    <lineage>
        <taxon>Viruses</taxon>
        <taxon>Duplodnaviria</taxon>
        <taxon>Heunggongvirae</taxon>
        <taxon>Uroviricota</taxon>
        <taxon>Caudoviricetes</taxon>
    </lineage>
</organism>
<dbReference type="EMBL" id="BK014662">
    <property type="protein sequence ID" value="DAD66725.1"/>
    <property type="molecule type" value="Genomic_DNA"/>
</dbReference>
<protein>
    <submittedName>
        <fullName evidence="1">Uncharacterized protein</fullName>
    </submittedName>
</protein>
<reference evidence="1" key="1">
    <citation type="journal article" date="2021" name="Proc. Natl. Acad. Sci. U.S.A.">
        <title>A Catalog of Tens of Thousands of Viruses from Human Metagenomes Reveals Hidden Associations with Chronic Diseases.</title>
        <authorList>
            <person name="Tisza M.J."/>
            <person name="Buck C.B."/>
        </authorList>
    </citation>
    <scope>NUCLEOTIDE SEQUENCE</scope>
    <source>
        <strain evidence="1">CtPuP5</strain>
    </source>
</reference>
<accession>A0A8S5L9Y9</accession>